<evidence type="ECO:0000313" key="8">
    <source>
        <dbReference type="Proteomes" id="UP000277580"/>
    </source>
</evidence>
<name>A0A3N4K8R8_9PEZI</name>
<keyword evidence="2" id="KW-0479">Metal-binding</keyword>
<dbReference type="Pfam" id="PF12851">
    <property type="entry name" value="Tet_JBP"/>
    <property type="match status" value="1"/>
</dbReference>
<evidence type="ECO:0000256" key="5">
    <source>
        <dbReference type="ARBA" id="ARBA00023004"/>
    </source>
</evidence>
<dbReference type="OrthoDB" id="4638065at2759"/>
<keyword evidence="8" id="KW-1185">Reference proteome</keyword>
<proteinExistence type="predicted"/>
<dbReference type="InParanoid" id="A0A3N4K8R8"/>
<dbReference type="Gene3D" id="3.60.130.30">
    <property type="match status" value="1"/>
</dbReference>
<accession>A0A3N4K8R8</accession>
<dbReference type="GO" id="GO:0051213">
    <property type="term" value="F:dioxygenase activity"/>
    <property type="evidence" value="ECO:0007669"/>
    <property type="project" value="UniProtKB-KW"/>
</dbReference>
<reference evidence="7 8" key="1">
    <citation type="journal article" date="2018" name="Nat. Ecol. Evol.">
        <title>Pezizomycetes genomes reveal the molecular basis of ectomycorrhizal truffle lifestyle.</title>
        <authorList>
            <person name="Murat C."/>
            <person name="Payen T."/>
            <person name="Noel B."/>
            <person name="Kuo A."/>
            <person name="Morin E."/>
            <person name="Chen J."/>
            <person name="Kohler A."/>
            <person name="Krizsan K."/>
            <person name="Balestrini R."/>
            <person name="Da Silva C."/>
            <person name="Montanini B."/>
            <person name="Hainaut M."/>
            <person name="Levati E."/>
            <person name="Barry K.W."/>
            <person name="Belfiori B."/>
            <person name="Cichocki N."/>
            <person name="Clum A."/>
            <person name="Dockter R.B."/>
            <person name="Fauchery L."/>
            <person name="Guy J."/>
            <person name="Iotti M."/>
            <person name="Le Tacon F."/>
            <person name="Lindquist E.A."/>
            <person name="Lipzen A."/>
            <person name="Malagnac F."/>
            <person name="Mello A."/>
            <person name="Molinier V."/>
            <person name="Miyauchi S."/>
            <person name="Poulain J."/>
            <person name="Riccioni C."/>
            <person name="Rubini A."/>
            <person name="Sitrit Y."/>
            <person name="Splivallo R."/>
            <person name="Traeger S."/>
            <person name="Wang M."/>
            <person name="Zifcakova L."/>
            <person name="Wipf D."/>
            <person name="Zambonelli A."/>
            <person name="Paolocci F."/>
            <person name="Nowrousian M."/>
            <person name="Ottonello S."/>
            <person name="Baldrian P."/>
            <person name="Spatafora J.W."/>
            <person name="Henrissat B."/>
            <person name="Nagy L.G."/>
            <person name="Aury J.M."/>
            <person name="Wincker P."/>
            <person name="Grigoriev I.V."/>
            <person name="Bonfante P."/>
            <person name="Martin F.M."/>
        </authorList>
    </citation>
    <scope>NUCLEOTIDE SEQUENCE [LARGE SCALE GENOMIC DNA]</scope>
    <source>
        <strain evidence="7 8">CCBAS932</strain>
    </source>
</reference>
<keyword evidence="5" id="KW-0408">Iron</keyword>
<keyword evidence="3" id="KW-0223">Dioxygenase</keyword>
<feature type="domain" description="2OGFeDO JBP1/TET oxygenase" evidence="6">
    <location>
        <begin position="1"/>
        <end position="83"/>
    </location>
</feature>
<protein>
    <recommendedName>
        <fullName evidence="6">2OGFeDO JBP1/TET oxygenase domain-containing protein</fullName>
    </recommendedName>
</protein>
<sequence>FHGVAILRNLRVRPHRDGGDRKDGYTMMICAGNFTGGYLVLPQLGIKLDFKPGDIIMFKAALLEHFLSDFEGDRTSFVFFNHQ</sequence>
<evidence type="ECO:0000256" key="3">
    <source>
        <dbReference type="ARBA" id="ARBA00022964"/>
    </source>
</evidence>
<evidence type="ECO:0000313" key="7">
    <source>
        <dbReference type="EMBL" id="RPB06917.1"/>
    </source>
</evidence>
<feature type="non-terminal residue" evidence="7">
    <location>
        <position position="83"/>
    </location>
</feature>
<organism evidence="7 8">
    <name type="scientific">Morchella conica CCBAS932</name>
    <dbReference type="NCBI Taxonomy" id="1392247"/>
    <lineage>
        <taxon>Eukaryota</taxon>
        <taxon>Fungi</taxon>
        <taxon>Dikarya</taxon>
        <taxon>Ascomycota</taxon>
        <taxon>Pezizomycotina</taxon>
        <taxon>Pezizomycetes</taxon>
        <taxon>Pezizales</taxon>
        <taxon>Morchellaceae</taxon>
        <taxon>Morchella</taxon>
    </lineage>
</organism>
<dbReference type="STRING" id="1392247.A0A3N4K8R8"/>
<evidence type="ECO:0000259" key="6">
    <source>
        <dbReference type="Pfam" id="PF12851"/>
    </source>
</evidence>
<dbReference type="EMBL" id="ML119207">
    <property type="protein sequence ID" value="RPB06917.1"/>
    <property type="molecule type" value="Genomic_DNA"/>
</dbReference>
<feature type="non-terminal residue" evidence="7">
    <location>
        <position position="1"/>
    </location>
</feature>
<keyword evidence="4" id="KW-0560">Oxidoreductase</keyword>
<dbReference type="Proteomes" id="UP000277580">
    <property type="component" value="Unassembled WGS sequence"/>
</dbReference>
<dbReference type="GO" id="GO:0046872">
    <property type="term" value="F:metal ion binding"/>
    <property type="evidence" value="ECO:0007669"/>
    <property type="project" value="UniProtKB-KW"/>
</dbReference>
<comment type="cofactor">
    <cofactor evidence="1">
        <name>Fe(2+)</name>
        <dbReference type="ChEBI" id="CHEBI:29033"/>
    </cofactor>
</comment>
<dbReference type="InterPro" id="IPR024779">
    <property type="entry name" value="2OGFeDO_JBP1/TET_oxygenase_dom"/>
</dbReference>
<dbReference type="AlphaFoldDB" id="A0A3N4K8R8"/>
<gene>
    <name evidence="7" type="ORF">P167DRAFT_478219</name>
</gene>
<evidence type="ECO:0000256" key="4">
    <source>
        <dbReference type="ARBA" id="ARBA00023002"/>
    </source>
</evidence>
<evidence type="ECO:0000256" key="2">
    <source>
        <dbReference type="ARBA" id="ARBA00022723"/>
    </source>
</evidence>
<evidence type="ECO:0000256" key="1">
    <source>
        <dbReference type="ARBA" id="ARBA00001954"/>
    </source>
</evidence>